<dbReference type="Proteomes" id="UP000185003">
    <property type="component" value="Unassembled WGS sequence"/>
</dbReference>
<dbReference type="EMBL" id="FSRA01000001">
    <property type="protein sequence ID" value="SIN79462.1"/>
    <property type="molecule type" value="Genomic_DNA"/>
</dbReference>
<keyword evidence="1" id="KW-0472">Membrane</keyword>
<accession>A0A1N6E8X7</accession>
<name>A0A1N6E8X7_9BACT</name>
<gene>
    <name evidence="2" type="ORF">SAMN04488055_1395</name>
</gene>
<keyword evidence="3" id="KW-1185">Reference proteome</keyword>
<organism evidence="2 3">
    <name type="scientific">Chitinophaga niabensis</name>
    <dbReference type="NCBI Taxonomy" id="536979"/>
    <lineage>
        <taxon>Bacteria</taxon>
        <taxon>Pseudomonadati</taxon>
        <taxon>Bacteroidota</taxon>
        <taxon>Chitinophagia</taxon>
        <taxon>Chitinophagales</taxon>
        <taxon>Chitinophagaceae</taxon>
        <taxon>Chitinophaga</taxon>
    </lineage>
</organism>
<evidence type="ECO:0000313" key="2">
    <source>
        <dbReference type="EMBL" id="SIN79462.1"/>
    </source>
</evidence>
<protein>
    <submittedName>
        <fullName evidence="2">Uncharacterized protein</fullName>
    </submittedName>
</protein>
<dbReference type="RefSeq" id="WP_074238540.1">
    <property type="nucleotide sequence ID" value="NZ_FSRA01000001.1"/>
</dbReference>
<sequence length="281" mass="31537">MPENIPEKVPEKAPDNPYSLFSDLLKLFPKWLQKILFLLALAGTGFILFKIYWPSEKQQVEKGSFYTIQGTAILKKDGRKTVLTQYTISLGNASPLQRSETDMNGNFYIENVELPADKAVIYLKATLDGVLKYSTHEDIKALLQPGKSHDLILGDVEFREDNTPPPPAKTFGINIPHKGLRNLIQSHTGLLYAYNSTLRIEVKQTNEIKKLDNGLYYYPGGTLEFRIPATGCHANLGFPIEGTFHAGNDSSYVSDRIQEKINEIVKNNTSVIAQKIAKCFE</sequence>
<reference evidence="2 3" key="1">
    <citation type="submission" date="2016-11" db="EMBL/GenBank/DDBJ databases">
        <authorList>
            <person name="Jaros S."/>
            <person name="Januszkiewicz K."/>
            <person name="Wedrychowicz H."/>
        </authorList>
    </citation>
    <scope>NUCLEOTIDE SEQUENCE [LARGE SCALE GENOMIC DNA]</scope>
    <source>
        <strain evidence="2 3">DSM 24787</strain>
    </source>
</reference>
<keyword evidence="1" id="KW-0812">Transmembrane</keyword>
<evidence type="ECO:0000256" key="1">
    <source>
        <dbReference type="SAM" id="Phobius"/>
    </source>
</evidence>
<keyword evidence="1" id="KW-1133">Transmembrane helix</keyword>
<dbReference type="OrthoDB" id="9829326at2"/>
<evidence type="ECO:0000313" key="3">
    <source>
        <dbReference type="Proteomes" id="UP000185003"/>
    </source>
</evidence>
<feature type="transmembrane region" description="Helical" evidence="1">
    <location>
        <begin position="31"/>
        <end position="53"/>
    </location>
</feature>
<dbReference type="AlphaFoldDB" id="A0A1N6E8X7"/>
<proteinExistence type="predicted"/>